<evidence type="ECO:0000256" key="1">
    <source>
        <dbReference type="ARBA" id="ARBA00004374"/>
    </source>
</evidence>
<evidence type="ECO:0000256" key="9">
    <source>
        <dbReference type="ARBA" id="ARBA00022692"/>
    </source>
</evidence>
<organism evidence="23 24">
    <name type="scientific">Dissostichus mawsoni</name>
    <name type="common">Antarctic cod</name>
    <dbReference type="NCBI Taxonomy" id="36200"/>
    <lineage>
        <taxon>Eukaryota</taxon>
        <taxon>Metazoa</taxon>
        <taxon>Chordata</taxon>
        <taxon>Craniata</taxon>
        <taxon>Vertebrata</taxon>
        <taxon>Euteleostomi</taxon>
        <taxon>Actinopterygii</taxon>
        <taxon>Neopterygii</taxon>
        <taxon>Teleostei</taxon>
        <taxon>Neoteleostei</taxon>
        <taxon>Acanthomorphata</taxon>
        <taxon>Eupercaria</taxon>
        <taxon>Perciformes</taxon>
        <taxon>Notothenioidei</taxon>
        <taxon>Nototheniidae</taxon>
        <taxon>Dissostichus</taxon>
    </lineage>
</organism>
<evidence type="ECO:0000256" key="8">
    <source>
        <dbReference type="ARBA" id="ARBA00022548"/>
    </source>
</evidence>
<evidence type="ECO:0000256" key="12">
    <source>
        <dbReference type="ARBA" id="ARBA00022787"/>
    </source>
</evidence>
<evidence type="ECO:0000256" key="15">
    <source>
        <dbReference type="ARBA" id="ARBA00023055"/>
    </source>
</evidence>
<keyword evidence="5" id="KW-0813">Transport</keyword>
<dbReference type="AlphaFoldDB" id="A0A7J5XBJ9"/>
<protein>
    <submittedName>
        <fullName evidence="23">Uncharacterized protein</fullName>
    </submittedName>
</protein>
<dbReference type="PANTHER" id="PTHR10802">
    <property type="entry name" value="MITOCHONDRIAL IMPORT RECEPTOR SUBUNIT TOM40"/>
    <property type="match status" value="1"/>
</dbReference>
<reference evidence="23 24" key="1">
    <citation type="submission" date="2020-03" db="EMBL/GenBank/DDBJ databases">
        <title>Dissostichus mawsoni Genome sequencing and assembly.</title>
        <authorList>
            <person name="Park H."/>
        </authorList>
    </citation>
    <scope>NUCLEOTIDE SEQUENCE [LARGE SCALE GENOMIC DNA]</scope>
    <source>
        <strain evidence="23">DM0001</strain>
        <tissue evidence="23">Muscle</tissue>
    </source>
</reference>
<comment type="similarity">
    <text evidence="3">Belongs to the apolipoprotein A1/A4/E family.</text>
</comment>
<keyword evidence="17" id="KW-0496">Mitochondrion</keyword>
<evidence type="ECO:0000256" key="5">
    <source>
        <dbReference type="ARBA" id="ARBA00022448"/>
    </source>
</evidence>
<dbReference type="InterPro" id="IPR023614">
    <property type="entry name" value="Porin_dom_sf"/>
</dbReference>
<evidence type="ECO:0000313" key="23">
    <source>
        <dbReference type="EMBL" id="KAF3834311.1"/>
    </source>
</evidence>
<evidence type="ECO:0000256" key="3">
    <source>
        <dbReference type="ARBA" id="ARBA00008788"/>
    </source>
</evidence>
<keyword evidence="24" id="KW-1185">Reference proteome</keyword>
<comment type="similarity">
    <text evidence="4">Belongs to the Tom40 family.</text>
</comment>
<evidence type="ECO:0000313" key="24">
    <source>
        <dbReference type="Proteomes" id="UP000518266"/>
    </source>
</evidence>
<evidence type="ECO:0000256" key="17">
    <source>
        <dbReference type="ARBA" id="ARBA00023128"/>
    </source>
</evidence>
<comment type="caution">
    <text evidence="23">The sequence shown here is derived from an EMBL/GenBank/DDBJ whole genome shotgun (WGS) entry which is preliminary data.</text>
</comment>
<evidence type="ECO:0000256" key="4">
    <source>
        <dbReference type="ARBA" id="ARBA00010510"/>
    </source>
</evidence>
<evidence type="ECO:0000256" key="10">
    <source>
        <dbReference type="ARBA" id="ARBA00022729"/>
    </source>
</evidence>
<dbReference type="OrthoDB" id="9048614at2759"/>
<keyword evidence="10" id="KW-0732">Signal</keyword>
<dbReference type="CDD" id="cd07305">
    <property type="entry name" value="Porin3_Tom40"/>
    <property type="match status" value="1"/>
</dbReference>
<evidence type="ECO:0000256" key="22">
    <source>
        <dbReference type="SAM" id="MobiDB-lite"/>
    </source>
</evidence>
<feature type="non-terminal residue" evidence="23">
    <location>
        <position position="1"/>
    </location>
</feature>
<keyword evidence="19" id="KW-1207">Sterol metabolism</keyword>
<dbReference type="GO" id="GO:0008203">
    <property type="term" value="P:cholesterol metabolic process"/>
    <property type="evidence" value="ECO:0007669"/>
    <property type="project" value="UniProtKB-KW"/>
</dbReference>
<dbReference type="GO" id="GO:0006869">
    <property type="term" value="P:lipid transport"/>
    <property type="evidence" value="ECO:0007669"/>
    <property type="project" value="UniProtKB-KW"/>
</dbReference>
<keyword evidence="7" id="KW-0964">Secreted</keyword>
<keyword evidence="9" id="KW-0812">Transmembrane</keyword>
<dbReference type="InterPro" id="IPR000074">
    <property type="entry name" value="ApoA_E"/>
</dbReference>
<keyword evidence="20" id="KW-0753">Steroid metabolism</keyword>
<keyword evidence="16" id="KW-0443">Lipid metabolism</keyword>
<keyword evidence="12" id="KW-1000">Mitochondrion outer membrane</keyword>
<keyword evidence="8" id="KW-0153">Cholesterol metabolism</keyword>
<keyword evidence="15" id="KW-0445">Lipid transport</keyword>
<keyword evidence="11" id="KW-0677">Repeat</keyword>
<proteinExistence type="inferred from homology"/>
<accession>A0A7J5XBJ9</accession>
<evidence type="ECO:0000256" key="20">
    <source>
        <dbReference type="ARBA" id="ARBA00023221"/>
    </source>
</evidence>
<dbReference type="GO" id="GO:0008320">
    <property type="term" value="F:protein transmembrane transporter activity"/>
    <property type="evidence" value="ECO:0007669"/>
    <property type="project" value="InterPro"/>
</dbReference>
<dbReference type="Proteomes" id="UP000518266">
    <property type="component" value="Unassembled WGS sequence"/>
</dbReference>
<dbReference type="GO" id="GO:0042157">
    <property type="term" value="P:lipoprotein metabolic process"/>
    <property type="evidence" value="ECO:0007669"/>
    <property type="project" value="InterPro"/>
</dbReference>
<dbReference type="Gene3D" id="2.40.160.10">
    <property type="entry name" value="Porin"/>
    <property type="match status" value="1"/>
</dbReference>
<feature type="compositionally biased region" description="Polar residues" evidence="22">
    <location>
        <begin position="7"/>
        <end position="18"/>
    </location>
</feature>
<dbReference type="Gene3D" id="6.10.250.2890">
    <property type="match status" value="1"/>
</dbReference>
<dbReference type="Gene3D" id="1.20.120.20">
    <property type="entry name" value="Apolipoprotein"/>
    <property type="match status" value="1"/>
</dbReference>
<keyword evidence="6" id="KW-1134">Transmembrane beta strand</keyword>
<dbReference type="EMBL" id="JAAKFY010000026">
    <property type="protein sequence ID" value="KAF3834311.1"/>
    <property type="molecule type" value="Genomic_DNA"/>
</dbReference>
<dbReference type="FunFam" id="1.20.120.20:FF:000007">
    <property type="entry name" value="Apolipoprotein A-IV a"/>
    <property type="match status" value="1"/>
</dbReference>
<sequence length="738" mass="79784">PRIQLPAASSSGNHNNGQCFGCQLPQPPPPASGGVAAAPGLTVPPGFGMPPVSSVIPPDGAASEQEAENSLSNPGAFDECHRKCKEVFPMQMEGVRLVVNKGLSNHFQVNHTVLLSTTGDSTYRFGSTYVGTKQMGPGEFFPVMVGDMDNSGSLNAQIIHQVASRIRSKLAFQTQLNKFVNWQGDAEIKGEDYTATITLGNPDVLVGSVHHAGPGSGGELVYHSRPGEEGSVMSLVGRYTGSNYIATLTVGSAGAHASYYHRANEQLQLGVELEASTRMQDTSKLLPLPLSLVLCTFLNHRKNKFQCGFGVTIVCLGVRLQQDGQLALQVLSAGVQLGPQLLSSLGQVLLDLLGLLAHLGLKGLGEGDHAPLELLQALLHLLLDLLGVGHHLGLQLGRALVQLLPHLLALLQQDGLQGLGIHGLSVGGRLLLQLLHLPLELRHHLIGNGLQAGAHGGHIFLQTSLQLLGLLGKLSHVVLAAVMKVLIVLALAVVTGCHANIVWQNQPKPQVEMVKDAFWDYVAKATMTAEDSLKQIRQSELGSEVNTLISRAPTPSNKLTDTLRTQVAPLTQNLMSKFTQEAELLKARLEKDLTAVSASLQPYAQELVADLQKQVEELKKDAVPYADSMDSEALKAVLVQKSQELRTHLDKSVAQLQAQMVPYTEEIKEKMELSLEEFQRSMVPLSQSFESQLTQKTKEIQQNLAPYGDELRAQLDTDIQNLKKQLNALWKSFTKMTQ</sequence>
<keyword evidence="13" id="KW-0345">HDL</keyword>
<comment type="function">
    <text evidence="21">Participates in the reverse transport of cholesterol from tissues to the liver for excretion by promoting cholesterol efflux from tissues and by acting as a cofactor for the lecithin cholesterol acyltransferase (LCAT).</text>
</comment>
<evidence type="ECO:0000256" key="21">
    <source>
        <dbReference type="ARBA" id="ARBA00037506"/>
    </source>
</evidence>
<dbReference type="InterPro" id="IPR027246">
    <property type="entry name" value="Porin_Euk/Tom40"/>
</dbReference>
<evidence type="ECO:0000256" key="19">
    <source>
        <dbReference type="ARBA" id="ARBA00023166"/>
    </source>
</evidence>
<dbReference type="Pfam" id="PF01459">
    <property type="entry name" value="Porin_3"/>
    <property type="match status" value="1"/>
</dbReference>
<comment type="subcellular location">
    <subcellularLocation>
        <location evidence="1">Mitochondrion outer membrane</location>
        <topology evidence="1">Multi-pass membrane protein</topology>
    </subcellularLocation>
    <subcellularLocation>
        <location evidence="2">Secreted</location>
    </subcellularLocation>
</comment>
<dbReference type="GO" id="GO:0005741">
    <property type="term" value="C:mitochondrial outer membrane"/>
    <property type="evidence" value="ECO:0007669"/>
    <property type="project" value="UniProtKB-SubCell"/>
</dbReference>
<evidence type="ECO:0000256" key="13">
    <source>
        <dbReference type="ARBA" id="ARBA00022850"/>
    </source>
</evidence>
<name>A0A7J5XBJ9_DISMA</name>
<feature type="region of interest" description="Disordered" evidence="22">
    <location>
        <begin position="1"/>
        <end position="74"/>
    </location>
</feature>
<gene>
    <name evidence="23" type="ORF">F7725_025515</name>
</gene>
<evidence type="ECO:0000256" key="16">
    <source>
        <dbReference type="ARBA" id="ARBA00023098"/>
    </source>
</evidence>
<dbReference type="GO" id="GO:0034364">
    <property type="term" value="C:high-density lipoprotein particle"/>
    <property type="evidence" value="ECO:0007669"/>
    <property type="project" value="UniProtKB-KW"/>
</dbReference>
<evidence type="ECO:0000256" key="6">
    <source>
        <dbReference type="ARBA" id="ARBA00022452"/>
    </source>
</evidence>
<dbReference type="GO" id="GO:0008289">
    <property type="term" value="F:lipid binding"/>
    <property type="evidence" value="ECO:0007669"/>
    <property type="project" value="InterPro"/>
</dbReference>
<evidence type="ECO:0000256" key="14">
    <source>
        <dbReference type="ARBA" id="ARBA00022927"/>
    </source>
</evidence>
<keyword evidence="18" id="KW-0472">Membrane</keyword>
<evidence type="ECO:0000256" key="18">
    <source>
        <dbReference type="ARBA" id="ARBA00023136"/>
    </source>
</evidence>
<dbReference type="GO" id="GO:0030150">
    <property type="term" value="P:protein import into mitochondrial matrix"/>
    <property type="evidence" value="ECO:0007669"/>
    <property type="project" value="InterPro"/>
</dbReference>
<evidence type="ECO:0000256" key="2">
    <source>
        <dbReference type="ARBA" id="ARBA00004613"/>
    </source>
</evidence>
<evidence type="ECO:0000256" key="11">
    <source>
        <dbReference type="ARBA" id="ARBA00022737"/>
    </source>
</evidence>
<dbReference type="InterPro" id="IPR037930">
    <property type="entry name" value="Tom40"/>
</dbReference>
<evidence type="ECO:0000256" key="7">
    <source>
        <dbReference type="ARBA" id="ARBA00022525"/>
    </source>
</evidence>
<dbReference type="Pfam" id="PF01442">
    <property type="entry name" value="Apolipoprotein"/>
    <property type="match status" value="1"/>
</dbReference>
<keyword evidence="14" id="KW-0653">Protein transport</keyword>
<dbReference type="SUPFAM" id="SSF58113">
    <property type="entry name" value="Apolipoprotein A-I"/>
    <property type="match status" value="1"/>
</dbReference>